<evidence type="ECO:0000313" key="2">
    <source>
        <dbReference type="Proteomes" id="UP000515981"/>
    </source>
</evidence>
<dbReference type="Proteomes" id="UP000515981">
    <property type="component" value="Chromosome"/>
</dbReference>
<dbReference type="KEGG" id="ssun:H9Q77_03940"/>
<accession>A0A7G9FXL3</accession>
<protein>
    <submittedName>
        <fullName evidence="1">Type III toxin-antitoxin system ToxN/AbiQ family toxin</fullName>
    </submittedName>
</protein>
<organism evidence="1 2">
    <name type="scientific">Simiaoa sunii</name>
    <dbReference type="NCBI Taxonomy" id="2763672"/>
    <lineage>
        <taxon>Bacteria</taxon>
        <taxon>Bacillati</taxon>
        <taxon>Bacillota</taxon>
        <taxon>Clostridia</taxon>
        <taxon>Lachnospirales</taxon>
        <taxon>Lachnospiraceae</taxon>
        <taxon>Simiaoa</taxon>
    </lineage>
</organism>
<dbReference type="InterPro" id="IPR025911">
    <property type="entry name" value="ToxN/AbiQ_toxin"/>
</dbReference>
<gene>
    <name evidence="1" type="ORF">H9Q77_03940</name>
</gene>
<sequence>MLKFYDIAEDYVKYLQTIDRQIPNIHYNTNNKFVCGILFEIKGVKYYAPISHTVKKFRQVRIIN</sequence>
<dbReference type="AlphaFoldDB" id="A0A7G9FXL3"/>
<name>A0A7G9FXL3_9FIRM</name>
<dbReference type="Pfam" id="PF13958">
    <property type="entry name" value="ToxN_toxin"/>
    <property type="match status" value="1"/>
</dbReference>
<reference evidence="1 2" key="1">
    <citation type="submission" date="2020-08" db="EMBL/GenBank/DDBJ databases">
        <authorList>
            <person name="Liu C."/>
            <person name="Sun Q."/>
        </authorList>
    </citation>
    <scope>NUCLEOTIDE SEQUENCE [LARGE SCALE GENOMIC DNA]</scope>
    <source>
        <strain evidence="1 2">NSJ-8</strain>
    </source>
</reference>
<dbReference type="RefSeq" id="WP_408641166.1">
    <property type="nucleotide sequence ID" value="NZ_CP060633.1"/>
</dbReference>
<dbReference type="Gene3D" id="3.10.129.130">
    <property type="match status" value="1"/>
</dbReference>
<dbReference type="GO" id="GO:0003723">
    <property type="term" value="F:RNA binding"/>
    <property type="evidence" value="ECO:0007669"/>
    <property type="project" value="InterPro"/>
</dbReference>
<dbReference type="EMBL" id="CP060633">
    <property type="protein sequence ID" value="QNM03295.1"/>
    <property type="molecule type" value="Genomic_DNA"/>
</dbReference>
<dbReference type="InterPro" id="IPR053735">
    <property type="entry name" value="Type_III_TA_endoRNase"/>
</dbReference>
<evidence type="ECO:0000313" key="1">
    <source>
        <dbReference type="EMBL" id="QNM03295.1"/>
    </source>
</evidence>
<keyword evidence="2" id="KW-1185">Reference proteome</keyword>
<proteinExistence type="predicted"/>
<dbReference type="GO" id="GO:0004521">
    <property type="term" value="F:RNA endonuclease activity"/>
    <property type="evidence" value="ECO:0007669"/>
    <property type="project" value="InterPro"/>
</dbReference>